<keyword evidence="1" id="KW-1133">Transmembrane helix</keyword>
<evidence type="ECO:0000313" key="2">
    <source>
        <dbReference type="EMBL" id="QPH89339.1"/>
    </source>
</evidence>
<dbReference type="SUPFAM" id="SSF54523">
    <property type="entry name" value="Pili subunits"/>
    <property type="match status" value="1"/>
</dbReference>
<reference evidence="2 3" key="1">
    <citation type="journal article" date="2018" name="Emerg. Microbes Infect.">
        <title>Genomic analysis of oral Campylobacter concisus strains identified a potential bacterial molecular marker associated with active Crohn's disease.</title>
        <authorList>
            <person name="Liu F."/>
            <person name="Ma R."/>
            <person name="Tay C.Y.A."/>
            <person name="Octavia S."/>
            <person name="Lan R."/>
            <person name="Chung H.K.L."/>
            <person name="Riordan S.M."/>
            <person name="Grimm M.C."/>
            <person name="Leong R.W."/>
            <person name="Tanaka M.M."/>
            <person name="Connor S."/>
            <person name="Zhang L."/>
        </authorList>
    </citation>
    <scope>NUCLEOTIDE SEQUENCE [LARGE SCALE GENOMIC DNA]</scope>
    <source>
        <strain evidence="2 3">P1CDO2</strain>
    </source>
</reference>
<protein>
    <submittedName>
        <fullName evidence="2">Prepilin-type N-terminal cleavage/methylation domain-containing protein</fullName>
    </submittedName>
</protein>
<dbReference type="EMBL" id="CP060707">
    <property type="protein sequence ID" value="QPH89339.1"/>
    <property type="molecule type" value="Genomic_DNA"/>
</dbReference>
<evidence type="ECO:0000256" key="1">
    <source>
        <dbReference type="SAM" id="Phobius"/>
    </source>
</evidence>
<name>A0A7S9RCU7_9BACT</name>
<dbReference type="InterPro" id="IPR045584">
    <property type="entry name" value="Pilin-like"/>
</dbReference>
<evidence type="ECO:0000313" key="3">
    <source>
        <dbReference type="Proteomes" id="UP000594508"/>
    </source>
</evidence>
<keyword evidence="1" id="KW-0472">Membrane</keyword>
<dbReference type="Pfam" id="PF07963">
    <property type="entry name" value="N_methyl"/>
    <property type="match status" value="1"/>
</dbReference>
<keyword evidence="1" id="KW-0812">Transmembrane</keyword>
<dbReference type="Proteomes" id="UP000594508">
    <property type="component" value="Chromosome"/>
</dbReference>
<sequence>MKRAFTLLELVVVIVVLGIIAMMSFNAIMNIYSNYFQTKTVNELETQTEIALEQISKRLEHRIKPSVIARKTDGAFLALNDNRVNLDAKYEILEFIPYAYEIFNDVISLDANDHVIEQGGKAGRYSGYADLAKSSPATGLISPGSNFTTGVVETIKDLTCKDDTRNATCVDFTKKDGGVVAIFSDVYYNVQSSFGYSNGTVPVSLDIAKVGVNGGQSGLNGNTLEISGFGGKQISEQYHLAYTANAIVPEQSTDPKDTANGVFDLNLYYDYRPWMGEKYKPNGEKATLAKNVTRFVFTEKNGVIVLKLCMRAKNSEITICKSKAVY</sequence>
<accession>A0A7S9RCU7</accession>
<dbReference type="RefSeq" id="WP_103559124.1">
    <property type="nucleotide sequence ID" value="NZ_CP060707.1"/>
</dbReference>
<dbReference type="InterPro" id="IPR012902">
    <property type="entry name" value="N_methyl_site"/>
</dbReference>
<feature type="transmembrane region" description="Helical" evidence="1">
    <location>
        <begin position="7"/>
        <end position="29"/>
    </location>
</feature>
<organism evidence="2 3">
    <name type="scientific">Campylobacter concisus</name>
    <dbReference type="NCBI Taxonomy" id="199"/>
    <lineage>
        <taxon>Bacteria</taxon>
        <taxon>Pseudomonadati</taxon>
        <taxon>Campylobacterota</taxon>
        <taxon>Epsilonproteobacteria</taxon>
        <taxon>Campylobacterales</taxon>
        <taxon>Campylobacteraceae</taxon>
        <taxon>Campylobacter</taxon>
    </lineage>
</organism>
<dbReference type="AlphaFoldDB" id="A0A7S9RCU7"/>
<dbReference type="Gene3D" id="3.30.700.10">
    <property type="entry name" value="Glycoprotein, Type 4 Pilin"/>
    <property type="match status" value="1"/>
</dbReference>
<proteinExistence type="predicted"/>
<gene>
    <name evidence="2" type="ORF">CVT00_06635</name>
</gene>
<dbReference type="NCBIfam" id="TIGR02532">
    <property type="entry name" value="IV_pilin_GFxxxE"/>
    <property type="match status" value="1"/>
</dbReference>